<dbReference type="EMBL" id="CP136522">
    <property type="protein sequence ID" value="WOT05727.1"/>
    <property type="molecule type" value="Genomic_DNA"/>
</dbReference>
<dbReference type="Proteomes" id="UP001529491">
    <property type="component" value="Chromosome"/>
</dbReference>
<sequence length="180" mass="20490">MNKGLARELYIGFSSTPILMTLIFILSLCLVLDYSVEPNDDITLECHSDVFDASVGAFVDDGFTLNIDRVSDQIEFDLVYMKENVEQEHVTIYGELVEVLAPVLTYEVKVKEADVKKDIFLEESNPHFDKTTKFVRKCINNDKSRSGQPVFIKVLEMDKSLGDITIQVSERNALWVCKIK</sequence>
<keyword evidence="1" id="KW-1133">Transmembrane helix</keyword>
<keyword evidence="1" id="KW-0812">Transmembrane</keyword>
<name>A0ABZ0K0U6_9GAMM</name>
<evidence type="ECO:0000256" key="1">
    <source>
        <dbReference type="SAM" id="Phobius"/>
    </source>
</evidence>
<proteinExistence type="predicted"/>
<dbReference type="RefSeq" id="WP_310469989.1">
    <property type="nucleotide sequence ID" value="NZ_CP136522.1"/>
</dbReference>
<evidence type="ECO:0000313" key="2">
    <source>
        <dbReference type="EMBL" id="WOT05727.1"/>
    </source>
</evidence>
<keyword evidence="1" id="KW-0472">Membrane</keyword>
<organism evidence="2 3">
    <name type="scientific">Shewanella youngdeokensis</name>
    <dbReference type="NCBI Taxonomy" id="2999068"/>
    <lineage>
        <taxon>Bacteria</taxon>
        <taxon>Pseudomonadati</taxon>
        <taxon>Pseudomonadota</taxon>
        <taxon>Gammaproteobacteria</taxon>
        <taxon>Alteromonadales</taxon>
        <taxon>Shewanellaceae</taxon>
        <taxon>Shewanella</taxon>
    </lineage>
</organism>
<keyword evidence="3" id="KW-1185">Reference proteome</keyword>
<protein>
    <submittedName>
        <fullName evidence="2">Uncharacterized protein</fullName>
    </submittedName>
</protein>
<feature type="transmembrane region" description="Helical" evidence="1">
    <location>
        <begin position="9"/>
        <end position="34"/>
    </location>
</feature>
<accession>A0ABZ0K0U6</accession>
<reference evidence="2 3" key="1">
    <citation type="submission" date="2023-10" db="EMBL/GenBank/DDBJ databases">
        <title>Complete genome sequence of Shewanella sp. DAU334.</title>
        <authorList>
            <person name="Lee Y.-S."/>
            <person name="Jeong H.-R."/>
            <person name="Hwang E.-J."/>
            <person name="Choi Y.-L."/>
            <person name="Kim G.-D."/>
        </authorList>
    </citation>
    <scope>NUCLEOTIDE SEQUENCE [LARGE SCALE GENOMIC DNA]</scope>
    <source>
        <strain evidence="2 3">DAU334</strain>
    </source>
</reference>
<evidence type="ECO:0000313" key="3">
    <source>
        <dbReference type="Proteomes" id="UP001529491"/>
    </source>
</evidence>
<gene>
    <name evidence="2" type="ORF">RGE70_02540</name>
</gene>